<dbReference type="EMBL" id="BAABBO010000021">
    <property type="protein sequence ID" value="GAA3977342.1"/>
    <property type="molecule type" value="Genomic_DNA"/>
</dbReference>
<accession>A0ABP7Q6K8</accession>
<sequence length="49" mass="5515">MLLDMAAALPVGWVKGQSRGNDEAVLLEVWQQLEIKLTQSAKAFSRMRK</sequence>
<protein>
    <recommendedName>
        <fullName evidence="3">Transposase</fullName>
    </recommendedName>
</protein>
<keyword evidence="2" id="KW-1185">Reference proteome</keyword>
<organism evidence="1 2">
    <name type="scientific">Allohahella marinimesophila</name>
    <dbReference type="NCBI Taxonomy" id="1054972"/>
    <lineage>
        <taxon>Bacteria</taxon>
        <taxon>Pseudomonadati</taxon>
        <taxon>Pseudomonadota</taxon>
        <taxon>Gammaproteobacteria</taxon>
        <taxon>Oceanospirillales</taxon>
        <taxon>Hahellaceae</taxon>
        <taxon>Allohahella</taxon>
    </lineage>
</organism>
<evidence type="ECO:0000313" key="2">
    <source>
        <dbReference type="Proteomes" id="UP001501337"/>
    </source>
</evidence>
<evidence type="ECO:0008006" key="3">
    <source>
        <dbReference type="Google" id="ProtNLM"/>
    </source>
</evidence>
<dbReference type="Proteomes" id="UP001501337">
    <property type="component" value="Unassembled WGS sequence"/>
</dbReference>
<proteinExistence type="predicted"/>
<reference evidence="2" key="1">
    <citation type="journal article" date="2019" name="Int. J. Syst. Evol. Microbiol.">
        <title>The Global Catalogue of Microorganisms (GCM) 10K type strain sequencing project: providing services to taxonomists for standard genome sequencing and annotation.</title>
        <authorList>
            <consortium name="The Broad Institute Genomics Platform"/>
            <consortium name="The Broad Institute Genome Sequencing Center for Infectious Disease"/>
            <person name="Wu L."/>
            <person name="Ma J."/>
        </authorList>
    </citation>
    <scope>NUCLEOTIDE SEQUENCE [LARGE SCALE GENOMIC DNA]</scope>
    <source>
        <strain evidence="2">JCM 17555</strain>
    </source>
</reference>
<evidence type="ECO:0000313" key="1">
    <source>
        <dbReference type="EMBL" id="GAA3977342.1"/>
    </source>
</evidence>
<gene>
    <name evidence="1" type="ORF">GCM10022278_37640</name>
</gene>
<comment type="caution">
    <text evidence="1">The sequence shown here is derived from an EMBL/GenBank/DDBJ whole genome shotgun (WGS) entry which is preliminary data.</text>
</comment>
<name>A0ABP7Q6K8_9GAMM</name>